<gene>
    <name evidence="4" type="ORF">DEO72_LG11g2881</name>
</gene>
<feature type="domain" description="CRAL-TRIO" evidence="3">
    <location>
        <begin position="380"/>
        <end position="543"/>
    </location>
</feature>
<feature type="domain" description="CRAL-TRIO" evidence="3">
    <location>
        <begin position="84"/>
        <end position="247"/>
    </location>
</feature>
<dbReference type="InterPro" id="IPR011074">
    <property type="entry name" value="CRAL/TRIO_N_dom"/>
</dbReference>
<dbReference type="GO" id="GO:0008526">
    <property type="term" value="F:phosphatidylinositol transfer activity"/>
    <property type="evidence" value="ECO:0007669"/>
    <property type="project" value="TreeGrafter"/>
</dbReference>
<evidence type="ECO:0000313" key="4">
    <source>
        <dbReference type="EMBL" id="QCE15869.1"/>
    </source>
</evidence>
<dbReference type="SUPFAM" id="SSF52087">
    <property type="entry name" value="CRAL/TRIO domain"/>
    <property type="match status" value="2"/>
</dbReference>
<proteinExistence type="predicted"/>
<dbReference type="SUPFAM" id="SSF46938">
    <property type="entry name" value="CRAL/TRIO N-terminal domain"/>
    <property type="match status" value="2"/>
</dbReference>
<name>A0A4D6NTN0_VIGUN</name>
<feature type="transmembrane region" description="Helical" evidence="2">
    <location>
        <begin position="278"/>
        <end position="297"/>
    </location>
</feature>
<dbReference type="InterPro" id="IPR036273">
    <property type="entry name" value="CRAL/TRIO_N_dom_sf"/>
</dbReference>
<dbReference type="FunFam" id="3.40.525.10:FF:000008">
    <property type="entry name" value="Phosphatidylinositol transfer protein 3"/>
    <property type="match status" value="1"/>
</dbReference>
<evidence type="ECO:0000313" key="5">
    <source>
        <dbReference type="Proteomes" id="UP000501690"/>
    </source>
</evidence>
<sequence>MSEDQKKSASKGHDEMVVSQEQQAKITEVRELIGQLSDKESLYCSDASISRYLVSRNWNVKKTAQMLKQSLKWRKEFKPEEIRWEEVAADAESGSIYRPNYQDKFGRSVIVMTPRRKNSLSTEREIKYLVQCLENAISNLPPQQEQVVWLVDLEGVKMSDISFKMSREIVHVLQNYYPRRLGLVILFNAPAIFQPFFKMMRPFLETEIYNKVKFCYSDDHNSRKFLEDLFDMDKLESAFGGNGDTGFDINKYECTNKEAEPRAEPESTLQPVRRTHKVNFFFFIVFLIFCIDLIFSMSQVSKKAASNGHEKMVISKEHQAKITEVRKLIGPLSAKESLYCSDATITRYLSSRNWNVMKAAQMLKQSLKWRKEYKPEEIRWEEIADEAKTGLMYKPNYLDKYGRSVLVMRPCLQNSKSTQGQIKHFVYCMESAILNLAPNQEQVVWLVDFQGFKLSNISFKVAHETAQVVQEYYPKRLGLAILYNAPMIFQPFFSMVKPFLESETYNKIKFGYSNDHSTKKIMEDLFDKSILESAFGGNGETGVDLNKYAERMKEDDSKKLSFWTPVKSLSSVSHNAPLDSIRLDADSDASNNEKILVPN</sequence>
<organism evidence="4 5">
    <name type="scientific">Vigna unguiculata</name>
    <name type="common">Cowpea</name>
    <dbReference type="NCBI Taxonomy" id="3917"/>
    <lineage>
        <taxon>Eukaryota</taxon>
        <taxon>Viridiplantae</taxon>
        <taxon>Streptophyta</taxon>
        <taxon>Embryophyta</taxon>
        <taxon>Tracheophyta</taxon>
        <taxon>Spermatophyta</taxon>
        <taxon>Magnoliopsida</taxon>
        <taxon>eudicotyledons</taxon>
        <taxon>Gunneridae</taxon>
        <taxon>Pentapetalae</taxon>
        <taxon>rosids</taxon>
        <taxon>fabids</taxon>
        <taxon>Fabales</taxon>
        <taxon>Fabaceae</taxon>
        <taxon>Papilionoideae</taxon>
        <taxon>50 kb inversion clade</taxon>
        <taxon>NPAAA clade</taxon>
        <taxon>indigoferoid/millettioid clade</taxon>
        <taxon>Phaseoleae</taxon>
        <taxon>Vigna</taxon>
    </lineage>
</organism>
<dbReference type="InterPro" id="IPR036865">
    <property type="entry name" value="CRAL-TRIO_dom_sf"/>
</dbReference>
<dbReference type="SMART" id="SM01100">
    <property type="entry name" value="CRAL_TRIO_N"/>
    <property type="match status" value="2"/>
</dbReference>
<protein>
    <submittedName>
        <fullName evidence="4">4-nitrophenyl phosphatase</fullName>
    </submittedName>
</protein>
<feature type="compositionally biased region" description="Basic and acidic residues" evidence="1">
    <location>
        <begin position="1"/>
        <end position="16"/>
    </location>
</feature>
<dbReference type="AlphaFoldDB" id="A0A4D6NTN0"/>
<dbReference type="SMART" id="SM00516">
    <property type="entry name" value="SEC14"/>
    <property type="match status" value="2"/>
</dbReference>
<dbReference type="Proteomes" id="UP000501690">
    <property type="component" value="Linkage Group LG11"/>
</dbReference>
<accession>A0A4D6NTN0</accession>
<dbReference type="PROSITE" id="PS50191">
    <property type="entry name" value="CRAL_TRIO"/>
    <property type="match status" value="2"/>
</dbReference>
<evidence type="ECO:0000256" key="2">
    <source>
        <dbReference type="SAM" id="Phobius"/>
    </source>
</evidence>
<dbReference type="Gene3D" id="3.40.525.10">
    <property type="entry name" value="CRAL-TRIO lipid binding domain"/>
    <property type="match status" value="2"/>
</dbReference>
<evidence type="ECO:0000259" key="3">
    <source>
        <dbReference type="PROSITE" id="PS50191"/>
    </source>
</evidence>
<reference evidence="4 5" key="1">
    <citation type="submission" date="2019-04" db="EMBL/GenBank/DDBJ databases">
        <title>An improved genome assembly and genetic linkage map for asparagus bean, Vigna unguiculata ssp. sesquipedialis.</title>
        <authorList>
            <person name="Xia Q."/>
            <person name="Zhang R."/>
            <person name="Dong Y."/>
        </authorList>
    </citation>
    <scope>NUCLEOTIDE SEQUENCE [LARGE SCALE GENOMIC DNA]</scope>
    <source>
        <tissue evidence="4">Leaf</tissue>
    </source>
</reference>
<dbReference type="PANTHER" id="PTHR45824">
    <property type="entry name" value="GH16843P"/>
    <property type="match status" value="1"/>
</dbReference>
<keyword evidence="5" id="KW-1185">Reference proteome</keyword>
<keyword evidence="2" id="KW-0472">Membrane</keyword>
<keyword evidence="2" id="KW-1133">Transmembrane helix</keyword>
<feature type="region of interest" description="Disordered" evidence="1">
    <location>
        <begin position="1"/>
        <end position="21"/>
    </location>
</feature>
<dbReference type="Pfam" id="PF00650">
    <property type="entry name" value="CRAL_TRIO"/>
    <property type="match status" value="2"/>
</dbReference>
<dbReference type="InterPro" id="IPR052578">
    <property type="entry name" value="PI_Transfer_CRAL-TRIO"/>
</dbReference>
<dbReference type="PANTHER" id="PTHR45824:SF8">
    <property type="entry name" value="CRAL-TRIO LIPID BINDING DOMAIN, CRAL_TRIO DOMAIN-CONTAINING PROTEIN-RELATED"/>
    <property type="match status" value="1"/>
</dbReference>
<evidence type="ECO:0000256" key="1">
    <source>
        <dbReference type="SAM" id="MobiDB-lite"/>
    </source>
</evidence>
<dbReference type="EMBL" id="CP039355">
    <property type="protein sequence ID" value="QCE15869.1"/>
    <property type="molecule type" value="Genomic_DNA"/>
</dbReference>
<dbReference type="CDD" id="cd00170">
    <property type="entry name" value="SEC14"/>
    <property type="match status" value="2"/>
</dbReference>
<keyword evidence="2" id="KW-0812">Transmembrane</keyword>
<dbReference type="InterPro" id="IPR001251">
    <property type="entry name" value="CRAL-TRIO_dom"/>
</dbReference>